<sequence length="262" mass="30073">MEFELLKTDLLKVFEKKVAAAVSKCFKDLSETDFTIQDFKHYLLAGAVASSQIEGSTLDLNSFFVSKSNHKNIREVREIEHLVKAYQYAKRYELTQKGLLKCHEILSGSFTHITKGQKGRYRKTQVGIRGWQGLVYLAIEPEHVPDEMNKLFADIALLLEAALTLKQVLYYAAYIHFIFAKIHPFADGNGRVARLLEKWFLAAHLGTAIWGIPSEKYYYDNRTAYYNGLNVGIDYYETLKQTDRILPFLTLLPKAVCYKPVD</sequence>
<reference evidence="2 3" key="1">
    <citation type="submission" date="2021-11" db="EMBL/GenBank/DDBJ databases">
        <title>Genomic of Niabella pedocola.</title>
        <authorList>
            <person name="Wu T."/>
        </authorList>
    </citation>
    <scope>NUCLEOTIDE SEQUENCE [LARGE SCALE GENOMIC DNA]</scope>
    <source>
        <strain evidence="2 3">JCM 31011</strain>
    </source>
</reference>
<feature type="domain" description="Fido" evidence="1">
    <location>
        <begin position="94"/>
        <end position="251"/>
    </location>
</feature>
<dbReference type="Pfam" id="PF02661">
    <property type="entry name" value="Fic"/>
    <property type="match status" value="1"/>
</dbReference>
<dbReference type="InterPro" id="IPR036597">
    <property type="entry name" value="Fido-like_dom_sf"/>
</dbReference>
<protein>
    <submittedName>
        <fullName evidence="2">Fic family protein</fullName>
    </submittedName>
</protein>
<dbReference type="SUPFAM" id="SSF140931">
    <property type="entry name" value="Fic-like"/>
    <property type="match status" value="1"/>
</dbReference>
<gene>
    <name evidence="2" type="ORF">LQ567_22550</name>
</gene>
<accession>A0ABS8PWX4</accession>
<dbReference type="Gene3D" id="1.10.3290.10">
    <property type="entry name" value="Fido-like domain"/>
    <property type="match status" value="1"/>
</dbReference>
<keyword evidence="3" id="KW-1185">Reference proteome</keyword>
<dbReference type="EMBL" id="JAJNEC010000007">
    <property type="protein sequence ID" value="MCD2425581.1"/>
    <property type="molecule type" value="Genomic_DNA"/>
</dbReference>
<proteinExistence type="predicted"/>
<name>A0ABS8PWX4_9BACT</name>
<comment type="caution">
    <text evidence="2">The sequence shown here is derived from an EMBL/GenBank/DDBJ whole genome shotgun (WGS) entry which is preliminary data.</text>
</comment>
<dbReference type="PANTHER" id="PTHR13504:SF38">
    <property type="entry name" value="FIDO DOMAIN-CONTAINING PROTEIN"/>
    <property type="match status" value="1"/>
</dbReference>
<evidence type="ECO:0000259" key="1">
    <source>
        <dbReference type="PROSITE" id="PS51459"/>
    </source>
</evidence>
<dbReference type="RefSeq" id="WP_231008113.1">
    <property type="nucleotide sequence ID" value="NZ_JAJNEC010000007.1"/>
</dbReference>
<dbReference type="InterPro" id="IPR003812">
    <property type="entry name" value="Fido"/>
</dbReference>
<dbReference type="PROSITE" id="PS51459">
    <property type="entry name" value="FIDO"/>
    <property type="match status" value="1"/>
</dbReference>
<evidence type="ECO:0000313" key="2">
    <source>
        <dbReference type="EMBL" id="MCD2425581.1"/>
    </source>
</evidence>
<dbReference type="InterPro" id="IPR040198">
    <property type="entry name" value="Fido_containing"/>
</dbReference>
<dbReference type="Proteomes" id="UP001199816">
    <property type="component" value="Unassembled WGS sequence"/>
</dbReference>
<organism evidence="2 3">
    <name type="scientific">Niabella pedocola</name>
    <dbReference type="NCBI Taxonomy" id="1752077"/>
    <lineage>
        <taxon>Bacteria</taxon>
        <taxon>Pseudomonadati</taxon>
        <taxon>Bacteroidota</taxon>
        <taxon>Chitinophagia</taxon>
        <taxon>Chitinophagales</taxon>
        <taxon>Chitinophagaceae</taxon>
        <taxon>Niabella</taxon>
    </lineage>
</organism>
<evidence type="ECO:0000313" key="3">
    <source>
        <dbReference type="Proteomes" id="UP001199816"/>
    </source>
</evidence>
<dbReference type="PANTHER" id="PTHR13504">
    <property type="entry name" value="FIDO DOMAIN-CONTAINING PROTEIN DDB_G0283145"/>
    <property type="match status" value="1"/>
</dbReference>